<dbReference type="VEuPathDB" id="FungiDB:PODANS_2_11355"/>
<accession>B2B7J8</accession>
<dbReference type="KEGG" id="pan:PODANSg8993"/>
<protein>
    <submittedName>
        <fullName evidence="2">Podospora anserina S mat+ genomic DNA chromosome 2, supercontig 2</fullName>
    </submittedName>
</protein>
<evidence type="ECO:0000313" key="4">
    <source>
        <dbReference type="Proteomes" id="UP000001197"/>
    </source>
</evidence>
<organism evidence="2">
    <name type="scientific">Podospora anserina (strain S / ATCC MYA-4624 / DSM 980 / FGSC 10383)</name>
    <name type="common">Pleurage anserina</name>
    <dbReference type="NCBI Taxonomy" id="515849"/>
    <lineage>
        <taxon>Eukaryota</taxon>
        <taxon>Fungi</taxon>
        <taxon>Dikarya</taxon>
        <taxon>Ascomycota</taxon>
        <taxon>Pezizomycotina</taxon>
        <taxon>Sordariomycetes</taxon>
        <taxon>Sordariomycetidae</taxon>
        <taxon>Sordariales</taxon>
        <taxon>Podosporaceae</taxon>
        <taxon>Podospora</taxon>
        <taxon>Podospora anserina</taxon>
    </lineage>
</organism>
<name>B2B7J8_PODAN</name>
<feature type="region of interest" description="Disordered" evidence="1">
    <location>
        <begin position="8"/>
        <end position="29"/>
    </location>
</feature>
<dbReference type="AlphaFoldDB" id="B2B7J8"/>
<dbReference type="EMBL" id="FO904937">
    <property type="protein sequence ID" value="CDP26177.1"/>
    <property type="molecule type" value="Genomic_DNA"/>
</dbReference>
<evidence type="ECO:0000313" key="2">
    <source>
        <dbReference type="EMBL" id="CAP73776.1"/>
    </source>
</evidence>
<evidence type="ECO:0000256" key="1">
    <source>
        <dbReference type="SAM" id="MobiDB-lite"/>
    </source>
</evidence>
<dbReference type="Proteomes" id="UP000001197">
    <property type="component" value="Chromosome 2"/>
</dbReference>
<gene>
    <name evidence="2" type="ORF">PODANS_2_11355</name>
</gene>
<dbReference type="EMBL" id="CU640366">
    <property type="protein sequence ID" value="CAP73776.1"/>
    <property type="molecule type" value="Genomic_DNA"/>
</dbReference>
<proteinExistence type="predicted"/>
<reference evidence="3" key="4">
    <citation type="submission" date="2014-09" db="EMBL/GenBank/DDBJ databases">
        <title>Maintaining two mating types: Structure of the mating type locus and its role in heterokaryosis in Podospora anserina.</title>
        <authorList>
            <person name="Grognet P."/>
            <person name="Bidard F."/>
            <person name="Kuchly C."/>
            <person name="Chan Ho Tong L."/>
            <person name="Coppin E."/>
            <person name="Ait Benkhali J."/>
            <person name="Couloux A."/>
            <person name="Wincker P."/>
            <person name="Debuchy R."/>
            <person name="Silar P."/>
        </authorList>
    </citation>
    <scope>NUCLEOTIDE SEQUENCE</scope>
</reference>
<dbReference type="InParanoid" id="B2B7J8"/>
<reference evidence="2 4" key="1">
    <citation type="journal article" date="2008" name="Genome Biol.">
        <title>The genome sequence of the model ascomycete fungus Podospora anserina.</title>
        <authorList>
            <person name="Espagne E."/>
            <person name="Lespinet O."/>
            <person name="Malagnac F."/>
            <person name="Da Silva C."/>
            <person name="Jaillon O."/>
            <person name="Porcel B.M."/>
            <person name="Couloux A."/>
            <person name="Aury J.-M."/>
            <person name="Segurens B."/>
            <person name="Poulain J."/>
            <person name="Anthouard V."/>
            <person name="Grossetete S."/>
            <person name="Khalili H."/>
            <person name="Coppin E."/>
            <person name="Dequard-Chablat M."/>
            <person name="Picard M."/>
            <person name="Contamine V."/>
            <person name="Arnaise S."/>
            <person name="Bourdais A."/>
            <person name="Berteaux-Lecellier V."/>
            <person name="Gautheret D."/>
            <person name="de Vries R.P."/>
            <person name="Battaglia E."/>
            <person name="Coutinho P.M."/>
            <person name="Danchin E.G.J."/>
            <person name="Henrissat B."/>
            <person name="El Khoury R."/>
            <person name="Sainsard-Chanet A."/>
            <person name="Boivin A."/>
            <person name="Pinan-Lucarre B."/>
            <person name="Sellem C.H."/>
            <person name="Debuchy R."/>
            <person name="Wincker P."/>
            <person name="Weissenbach J."/>
            <person name="Silar P."/>
        </authorList>
    </citation>
    <scope>NUCLEOTIDE SEQUENCE [LARGE SCALE GENOMIC DNA]</scope>
    <source>
        <strain evidence="4">S / ATCC MYA-4624 / DSM 980 / FGSC 10383</strain>
        <strain evidence="2">S mat+</strain>
    </source>
</reference>
<evidence type="ECO:0000313" key="3">
    <source>
        <dbReference type="EMBL" id="CDP26177.1"/>
    </source>
</evidence>
<keyword evidence="4" id="KW-1185">Reference proteome</keyword>
<reference evidence="4" key="3">
    <citation type="journal article" date="2014" name="Genetics">
        <title>Maintaining two mating types: Structure of the mating type locus and its role in heterokaryosis in Podospora anserina.</title>
        <authorList>
            <person name="Grognet P."/>
            <person name="Bidard F."/>
            <person name="Kuchly C."/>
            <person name="Tong L.C.H."/>
            <person name="Coppin E."/>
            <person name="Benkhali J.A."/>
            <person name="Couloux A."/>
            <person name="Wincker P."/>
            <person name="Debuchy R."/>
            <person name="Silar P."/>
        </authorList>
    </citation>
    <scope>GENOME REANNOTATION</scope>
    <source>
        <strain evidence="4">S / ATCC MYA-4624 / DSM 980 / FGSC 10383</strain>
    </source>
</reference>
<dbReference type="GeneID" id="6195469"/>
<dbReference type="RefSeq" id="XP_001911948.1">
    <property type="nucleotide sequence ID" value="XM_001911913.1"/>
</dbReference>
<dbReference type="HOGENOM" id="CLU_1732255_0_0_1"/>
<sequence>MEVVKEAVAVNHDNSDDHDWGEDGGSDRLLRNREPASLSRLLSVLITRRSPAPFNPFGDKGKMASNSTRSWNGHFWFLIKGPGRGNEEVEAVADVVEDLIGIVGAQRENLKTGEGFLSWMLSKELSERNKLAKRVERRRVRFGRVSRRVKG</sequence>
<reference evidence="2" key="2">
    <citation type="submission" date="2008-07" db="EMBL/GenBank/DDBJ databases">
        <authorList>
            <person name="Genoscope - CEA"/>
        </authorList>
    </citation>
    <scope>NUCLEOTIDE SEQUENCE</scope>
    <source>
        <strain evidence="2">S mat+</strain>
    </source>
</reference>